<dbReference type="InterPro" id="IPR027417">
    <property type="entry name" value="P-loop_NTPase"/>
</dbReference>
<keyword evidence="3" id="KW-0479">Metal-binding</keyword>
<gene>
    <name evidence="10" type="ORF">ANN_18834</name>
</gene>
<feature type="compositionally biased region" description="Basic and acidic residues" evidence="8">
    <location>
        <begin position="116"/>
        <end position="128"/>
    </location>
</feature>
<evidence type="ECO:0000256" key="1">
    <source>
        <dbReference type="ARBA" id="ARBA00004496"/>
    </source>
</evidence>
<dbReference type="PROSITE" id="PS51981">
    <property type="entry name" value="ZF_RZ"/>
    <property type="match status" value="1"/>
</dbReference>
<dbReference type="InterPro" id="IPR046439">
    <property type="entry name" value="ZF_RZ_dom"/>
</dbReference>
<feature type="region of interest" description="Disordered" evidence="8">
    <location>
        <begin position="825"/>
        <end position="852"/>
    </location>
</feature>
<evidence type="ECO:0000256" key="5">
    <source>
        <dbReference type="ARBA" id="ARBA00022771"/>
    </source>
</evidence>
<dbReference type="SMART" id="SM00438">
    <property type="entry name" value="ZnF_NFX"/>
    <property type="match status" value="7"/>
</dbReference>
<dbReference type="SUPFAM" id="SSF52540">
    <property type="entry name" value="P-loop containing nucleoside triphosphate hydrolases"/>
    <property type="match status" value="1"/>
</dbReference>
<keyword evidence="2" id="KW-0963">Cytoplasm</keyword>
<dbReference type="Pfam" id="PF13086">
    <property type="entry name" value="AAA_11"/>
    <property type="match status" value="2"/>
</dbReference>
<feature type="compositionally biased region" description="Basic and acidic residues" evidence="8">
    <location>
        <begin position="20"/>
        <end position="36"/>
    </location>
</feature>
<evidence type="ECO:0000313" key="11">
    <source>
        <dbReference type="Proteomes" id="UP001148838"/>
    </source>
</evidence>
<evidence type="ECO:0000256" key="7">
    <source>
        <dbReference type="ARBA" id="ARBA00022859"/>
    </source>
</evidence>
<accession>A0ABQ8SQX3</accession>
<dbReference type="PANTHER" id="PTHR10887:SF341">
    <property type="entry name" value="NFX1-TYPE ZINC FINGER-CONTAINING PROTEIN 1"/>
    <property type="match status" value="1"/>
</dbReference>
<keyword evidence="7" id="KW-0391">Immunity</keyword>
<feature type="compositionally biased region" description="Polar residues" evidence="8">
    <location>
        <begin position="834"/>
        <end position="847"/>
    </location>
</feature>
<dbReference type="CDD" id="cd06008">
    <property type="entry name" value="NF-X1-zinc-finger"/>
    <property type="match status" value="1"/>
</dbReference>
<organism evidence="10 11">
    <name type="scientific">Periplaneta americana</name>
    <name type="common">American cockroach</name>
    <name type="synonym">Blatta americana</name>
    <dbReference type="NCBI Taxonomy" id="6978"/>
    <lineage>
        <taxon>Eukaryota</taxon>
        <taxon>Metazoa</taxon>
        <taxon>Ecdysozoa</taxon>
        <taxon>Arthropoda</taxon>
        <taxon>Hexapoda</taxon>
        <taxon>Insecta</taxon>
        <taxon>Pterygota</taxon>
        <taxon>Neoptera</taxon>
        <taxon>Polyneoptera</taxon>
        <taxon>Dictyoptera</taxon>
        <taxon>Blattodea</taxon>
        <taxon>Blattoidea</taxon>
        <taxon>Blattidae</taxon>
        <taxon>Blattinae</taxon>
        <taxon>Periplaneta</taxon>
    </lineage>
</organism>
<dbReference type="CDD" id="cd18808">
    <property type="entry name" value="SF1_C_Upf1"/>
    <property type="match status" value="1"/>
</dbReference>
<feature type="compositionally biased region" description="Basic and acidic residues" evidence="8">
    <location>
        <begin position="135"/>
        <end position="144"/>
    </location>
</feature>
<comment type="subcellular location">
    <subcellularLocation>
        <location evidence="1">Cytoplasm</location>
    </subcellularLocation>
</comment>
<evidence type="ECO:0000256" key="3">
    <source>
        <dbReference type="ARBA" id="ARBA00022723"/>
    </source>
</evidence>
<dbReference type="Proteomes" id="UP001148838">
    <property type="component" value="Unassembled WGS sequence"/>
</dbReference>
<sequence>MSESLADDFYATLSNIQTKKSSEDKNKPPEKRHNKDVVSAYTIPQKRSNSRPRKVEGAAGYDRQKPDQFQRKEKSTIPKHGSQQGKKAENMRPDKNRNSRGQDLPKKNENTLASTHIDKPHPDRDRRRNYSQTESKSDEGWERVKHTKNKKKHKQQYGVGSMRPAQTVEEMSRQSRPVGGEGNHSFYPEVSSRIRNRQQESDAEGKQQQGGERRFYLGYKQLENLAEQEACDIVVVLANSRSGFESLLKQQLRPDLLVLIVKVLSKLCRAEFEETKVGILSYACRSDFLDQLSKHIALLPLESNKKRKENIGSFLEDTLTFMEAGMNLLPSVAAESFEKVFVIMTMMKIFDGNVPISEDLTVKYKQLQKQHETCIEEQQKKKEHEKASNVTSLPMPDDDFRDISLFPTPEDILAEGPEFIRPNIVDAAYDSVDDYLDIQFRLLREDFVSPLREGISDYINMSDKVKKIKINNVRIYRKVYFVNPKIIKDRLGLVVCFDPDKKFKKVVWEHSKRFMFGSLLLFSRDNFTNVIFATVMDRDLKELKNGKIVVQLSENMEVSQELFNDEYVMAESQVYFEPYYHVLRALQHMPTDKFPMEKYIIRAETSDASPKYMTAEGGVVLDIDGRSVSVLKDSSWPEARELKLDMSQYNAFKSALTKEFVVVQGPPGTGKTFLGLKVAHVLLKNAPVWNLSGKPLLVVCYTNHALDQFLEGLIGVTNKIVRIGGQSKSKVLEEFNLKERRRATKKKRALFDLVRDIRYRMSDVMRVIQCIQRDLEMLSGHRGIISLSVLQRVGILDQHVACFDSHDPRITNKLFTDWLEYGMYDDNPPPQAEAEQNQGGNEDQNAPQEADVQDDVDLDEEQRHMLDDLLDLNLEVDTAQSNLSFALDLNALDEEVKWHELQLEYIQTQVQQDPQLENRMQNMQYLCEDLRLRINYVQRQLSRDDVYDRRMIERLLQTANLWNLSARERWVLYHYWIDRLRNALLGELRRHETRFRMEARMFEEAQQMNDLEVLKDSLVVGMTTTGAARLQTLLQALKAKIVIVEEAAEVMESHIVVSLTSHCEHLILIGDHQQLRPSPAVFKLARDYNFDISLFERMLKNNMHCEVLKVQHRMRPEIAKLIVPSIYAELENHASVMQFEKIRGMLKSLFFITHNHSEEKVDDTSSHRNPHEADFLIALCRYLVLQGYAPERITILATYSGQMFYLRHAKKKHAMLNEVKITVVDNFQGEENDIILLSLVRSNQEAKIGFLKIENRVCVALSRAKMGFFIIGNMDNLTRSSKIWPKIRETLKQQDAIGPHLTLRCEVHPTKFTSVATAEDFNQVPEGGCSQLCGALLVCGHDCKSVCHIRNRQHEDYRCFEPCNRIPNRCVLRHMCRKSCWEDCGDCRTLVYRKLPCEHSMNLYCFVDPETYKCPVEIETELPACGHKVMKPCHAKVETFRCTHPCEERLPCGHSCMLRCHTHDDPDHLEYQCNKPCTRNNAGCKENHKCMKQCYEECGDCQVPVIRNLPYCEHTGRMKCSQDLETYLCKKSCTKTLPCGHPCPNVCSAKCGNCQVRVVKRVSKCGHMMEVKCCEDPDPELCKSPCNRLLSCGHKCTTVCCAPCITKCLQPIHSPIRPVCGHSVFIPCHWRHNALSPDSDELLSRCEMPCGALLSCEHRCAGTCGECLQGRIHKSCKEKCGKTLICGHRQARHNEPNRINKRHLWSYLFLLMMESVWMQIRNFGAAMFLVQKAVLLAIENAHTGASIPNVPASVDSPAFHAKVSGAPMVQQEEVEGIPANSYECTVVHCILHGIRFTGEKTTLALPCRSHVTGRAVIVAARSCAMNCVIENHAMNLAASCFHANIHALDSVGNHVPLYAEFVMQTKLLQFSLVLRTSLMPGVFGDFSLLMTADVRSVASLGLSTSASLLDDRFICLEDCKHVLEATGLEQWMSQNDNEIKLKECPVCKTPIAKTQRYMNIVKKVYQDVSKVKKRCFGNLREIEASRDELKERMNLLKEYKPFMTESSEFSVLCNKLWDQLQPIRWKKLNVLSAIDTGTLRIQVEIFSQIVDCYAKSRESLHQEARATVVAYMDKLLRTVRKREKKISAQEIDDMKLEIQRFYRLCQLYKIVSEPPYRNSQHNPKVKKSYEDARKIAYSIEKFTKARDQALKMALEGFARLLASTVKITDAEKREIVSAMGYKQGHWYKCPNGHIYIITECGGAMQTSKCPECGAAIGGSGHRLLSSNRVATEMDGATRPAWPQ</sequence>
<dbReference type="InterPro" id="IPR041679">
    <property type="entry name" value="DNA2/NAM7-like_C"/>
</dbReference>
<dbReference type="Pfam" id="PF13087">
    <property type="entry name" value="AAA_12"/>
    <property type="match status" value="1"/>
</dbReference>
<keyword evidence="11" id="KW-1185">Reference proteome</keyword>
<proteinExistence type="predicted"/>
<feature type="compositionally biased region" description="Basic and acidic residues" evidence="8">
    <location>
        <begin position="86"/>
        <end position="97"/>
    </location>
</feature>
<feature type="region of interest" description="Disordered" evidence="8">
    <location>
        <begin position="1"/>
        <end position="187"/>
    </location>
</feature>
<evidence type="ECO:0000259" key="9">
    <source>
        <dbReference type="PROSITE" id="PS51981"/>
    </source>
</evidence>
<dbReference type="Pfam" id="PF25396">
    <property type="entry name" value="ZNFX1"/>
    <property type="match status" value="1"/>
</dbReference>
<keyword evidence="6" id="KW-0862">Zinc</keyword>
<feature type="domain" description="RZ-type" evidence="9">
    <location>
        <begin position="2167"/>
        <end position="2239"/>
    </location>
</feature>
<comment type="caution">
    <text evidence="10">The sequence shown here is derived from an EMBL/GenBank/DDBJ whole genome shotgun (WGS) entry which is preliminary data.</text>
</comment>
<reference evidence="10 11" key="1">
    <citation type="journal article" date="2022" name="Allergy">
        <title>Genome assembly and annotation of Periplaneta americana reveal a comprehensive cockroach allergen profile.</title>
        <authorList>
            <person name="Wang L."/>
            <person name="Xiong Q."/>
            <person name="Saelim N."/>
            <person name="Wang L."/>
            <person name="Nong W."/>
            <person name="Wan A.T."/>
            <person name="Shi M."/>
            <person name="Liu X."/>
            <person name="Cao Q."/>
            <person name="Hui J.H.L."/>
            <person name="Sookrung N."/>
            <person name="Leung T.F."/>
            <person name="Tungtrongchitr A."/>
            <person name="Tsui S.K.W."/>
        </authorList>
    </citation>
    <scope>NUCLEOTIDE SEQUENCE [LARGE SCALE GENOMIC DNA]</scope>
    <source>
        <strain evidence="10">PWHHKU_190912</strain>
    </source>
</reference>
<keyword evidence="5" id="KW-0863">Zinc-finger</keyword>
<dbReference type="Pfam" id="PF20173">
    <property type="entry name" value="ZnF_RZ-type"/>
    <property type="match status" value="1"/>
</dbReference>
<feature type="compositionally biased region" description="Basic residues" evidence="8">
    <location>
        <begin position="145"/>
        <end position="155"/>
    </location>
</feature>
<protein>
    <recommendedName>
        <fullName evidence="9">RZ-type domain-containing protein</fullName>
    </recommendedName>
</protein>
<evidence type="ECO:0000256" key="8">
    <source>
        <dbReference type="SAM" id="MobiDB-lite"/>
    </source>
</evidence>
<dbReference type="InterPro" id="IPR047187">
    <property type="entry name" value="SF1_C_Upf1"/>
</dbReference>
<dbReference type="Gene3D" id="3.40.50.300">
    <property type="entry name" value="P-loop containing nucleotide triphosphate hydrolases"/>
    <property type="match status" value="3"/>
</dbReference>
<evidence type="ECO:0000313" key="10">
    <source>
        <dbReference type="EMBL" id="KAJ4436204.1"/>
    </source>
</evidence>
<name>A0ABQ8SQX3_PERAM</name>
<keyword evidence="4" id="KW-0677">Repeat</keyword>
<dbReference type="EMBL" id="JAJSOF020000023">
    <property type="protein sequence ID" value="KAJ4436204.1"/>
    <property type="molecule type" value="Genomic_DNA"/>
</dbReference>
<evidence type="ECO:0000256" key="4">
    <source>
        <dbReference type="ARBA" id="ARBA00022737"/>
    </source>
</evidence>
<dbReference type="InterPro" id="IPR045055">
    <property type="entry name" value="DNA2/NAM7-like"/>
</dbReference>
<feature type="compositionally biased region" description="Basic and acidic residues" evidence="8">
    <location>
        <begin position="62"/>
        <end position="76"/>
    </location>
</feature>
<evidence type="ECO:0000256" key="2">
    <source>
        <dbReference type="ARBA" id="ARBA00022490"/>
    </source>
</evidence>
<dbReference type="InterPro" id="IPR000967">
    <property type="entry name" value="Znf_NFX1"/>
</dbReference>
<dbReference type="InterPro" id="IPR057373">
    <property type="entry name" value="ZNFX1"/>
</dbReference>
<dbReference type="InterPro" id="IPR041677">
    <property type="entry name" value="DNA2/NAM7_AAA_11"/>
</dbReference>
<evidence type="ECO:0000256" key="6">
    <source>
        <dbReference type="ARBA" id="ARBA00022833"/>
    </source>
</evidence>
<dbReference type="PANTHER" id="PTHR10887">
    <property type="entry name" value="DNA2/NAM7 HELICASE FAMILY"/>
    <property type="match status" value="1"/>
</dbReference>